<evidence type="ECO:0000256" key="7">
    <source>
        <dbReference type="RuleBase" id="RU363013"/>
    </source>
</evidence>
<feature type="active site" description="Proton acceptor" evidence="6">
    <location>
        <position position="184"/>
    </location>
</feature>
<keyword evidence="4 6" id="KW-0324">Glycolysis</keyword>
<proteinExistence type="inferred from homology"/>
<dbReference type="InterPro" id="IPR022896">
    <property type="entry name" value="TrioseP_Isoase_bac/euk"/>
</dbReference>
<evidence type="ECO:0000313" key="8">
    <source>
        <dbReference type="EMBL" id="WPD18984.1"/>
    </source>
</evidence>
<comment type="subcellular location">
    <subcellularLocation>
        <location evidence="6 7">Cytoplasm</location>
    </subcellularLocation>
</comment>
<evidence type="ECO:0000256" key="3">
    <source>
        <dbReference type="ARBA" id="ARBA00022490"/>
    </source>
</evidence>
<dbReference type="NCBIfam" id="TIGR00419">
    <property type="entry name" value="tim"/>
    <property type="match status" value="1"/>
</dbReference>
<dbReference type="RefSeq" id="WP_318750670.1">
    <property type="nucleotide sequence ID" value="NZ_CP132508.1"/>
</dbReference>
<protein>
    <recommendedName>
        <fullName evidence="6 7">Triosephosphate isomerase</fullName>
        <shortName evidence="6">TIM</shortName>
        <shortName evidence="6">TPI</shortName>
        <ecNumber evidence="6 7">5.3.1.1</ecNumber>
    </recommendedName>
    <alternativeName>
        <fullName evidence="6">Triose-phosphate isomerase</fullName>
    </alternativeName>
</protein>
<comment type="similarity">
    <text evidence="1 6 7">Belongs to the triosephosphate isomerase family.</text>
</comment>
<accession>A0ABZ0QQM0</accession>
<dbReference type="InterPro" id="IPR013785">
    <property type="entry name" value="Aldolase_TIM"/>
</dbReference>
<reference evidence="8 9" key="1">
    <citation type="submission" date="2023-08" db="EMBL/GenBank/DDBJ databases">
        <title>Genome sequence of Thermaerobacter compostii strain Ins1, a spore-forming filamentous bacterium isolated from a deep geothermal reservoir.</title>
        <authorList>
            <person name="Bregnard D."/>
            <person name="Gonzalez D."/>
            <person name="Junier P."/>
        </authorList>
    </citation>
    <scope>NUCLEOTIDE SEQUENCE [LARGE SCALE GENOMIC DNA]</scope>
    <source>
        <strain evidence="8 9">Ins1</strain>
    </source>
</reference>
<evidence type="ECO:0000256" key="2">
    <source>
        <dbReference type="ARBA" id="ARBA00022432"/>
    </source>
</evidence>
<keyword evidence="9" id="KW-1185">Reference proteome</keyword>
<evidence type="ECO:0000256" key="1">
    <source>
        <dbReference type="ARBA" id="ARBA00007422"/>
    </source>
</evidence>
<dbReference type="Pfam" id="PF00121">
    <property type="entry name" value="TIM"/>
    <property type="match status" value="1"/>
</dbReference>
<dbReference type="EC" id="5.3.1.1" evidence="6 7"/>
<dbReference type="InterPro" id="IPR020861">
    <property type="entry name" value="Triosephosphate_isomerase_AS"/>
</dbReference>
<comment type="catalytic activity">
    <reaction evidence="6 7">
        <text>D-glyceraldehyde 3-phosphate = dihydroxyacetone phosphate</text>
        <dbReference type="Rhea" id="RHEA:18585"/>
        <dbReference type="ChEBI" id="CHEBI:57642"/>
        <dbReference type="ChEBI" id="CHEBI:59776"/>
        <dbReference type="EC" id="5.3.1.1"/>
    </reaction>
</comment>
<feature type="binding site" evidence="6">
    <location>
        <begin position="20"/>
        <end position="22"/>
    </location>
    <ligand>
        <name>substrate</name>
    </ligand>
</feature>
<comment type="subunit">
    <text evidence="6 7">Homodimer.</text>
</comment>
<feature type="active site" description="Electrophile" evidence="6">
    <location>
        <position position="112"/>
    </location>
</feature>
<gene>
    <name evidence="6 8" type="primary">tpiA</name>
    <name evidence="8" type="ORF">Q5761_11640</name>
</gene>
<dbReference type="InterPro" id="IPR000652">
    <property type="entry name" value="Triosephosphate_isomerase"/>
</dbReference>
<dbReference type="PANTHER" id="PTHR21139:SF42">
    <property type="entry name" value="TRIOSEPHOSPHATE ISOMERASE"/>
    <property type="match status" value="1"/>
</dbReference>
<dbReference type="EMBL" id="CP132508">
    <property type="protein sequence ID" value="WPD18984.1"/>
    <property type="molecule type" value="Genomic_DNA"/>
</dbReference>
<comment type="pathway">
    <text evidence="6 7">Carbohydrate biosynthesis; gluconeogenesis.</text>
</comment>
<evidence type="ECO:0000256" key="4">
    <source>
        <dbReference type="ARBA" id="ARBA00023152"/>
    </source>
</evidence>
<comment type="function">
    <text evidence="6">Involved in the gluconeogenesis. Catalyzes stereospecifically the conversion of dihydroxyacetone phosphate (DHAP) to D-glyceraldehyde-3-phosphate (G3P).</text>
</comment>
<dbReference type="Proteomes" id="UP001304683">
    <property type="component" value="Chromosome"/>
</dbReference>
<dbReference type="CDD" id="cd00311">
    <property type="entry name" value="TIM"/>
    <property type="match status" value="1"/>
</dbReference>
<feature type="binding site" evidence="6">
    <location>
        <begin position="251"/>
        <end position="252"/>
    </location>
    <ligand>
        <name>substrate</name>
    </ligand>
</feature>
<dbReference type="SUPFAM" id="SSF51351">
    <property type="entry name" value="Triosephosphate isomerase (TIM)"/>
    <property type="match status" value="1"/>
</dbReference>
<organism evidence="8 9">
    <name type="scientific">Thermaerobacter composti</name>
    <dbReference type="NCBI Taxonomy" id="554949"/>
    <lineage>
        <taxon>Bacteria</taxon>
        <taxon>Bacillati</taxon>
        <taxon>Bacillota</taxon>
        <taxon>Clostridia</taxon>
        <taxon>Eubacteriales</taxon>
        <taxon>Clostridiales Family XVII. Incertae Sedis</taxon>
        <taxon>Thermaerobacter</taxon>
    </lineage>
</organism>
<comment type="pathway">
    <text evidence="6 7">Carbohydrate degradation; glycolysis; D-glyceraldehyde 3-phosphate from glycerone phosphate: step 1/1.</text>
</comment>
<dbReference type="HAMAP" id="MF_00147_B">
    <property type="entry name" value="TIM_B"/>
    <property type="match status" value="1"/>
</dbReference>
<keyword evidence="3 6" id="KW-0963">Cytoplasm</keyword>
<dbReference type="Gene3D" id="3.20.20.70">
    <property type="entry name" value="Aldolase class I"/>
    <property type="match status" value="1"/>
</dbReference>
<evidence type="ECO:0000256" key="5">
    <source>
        <dbReference type="ARBA" id="ARBA00023235"/>
    </source>
</evidence>
<dbReference type="PROSITE" id="PS51440">
    <property type="entry name" value="TIM_2"/>
    <property type="match status" value="1"/>
</dbReference>
<feature type="binding site" evidence="6">
    <location>
        <position position="230"/>
    </location>
    <ligand>
        <name>substrate</name>
    </ligand>
</feature>
<evidence type="ECO:0000256" key="6">
    <source>
        <dbReference type="HAMAP-Rule" id="MF_00147"/>
    </source>
</evidence>
<dbReference type="InterPro" id="IPR035990">
    <property type="entry name" value="TIM_sf"/>
</dbReference>
<keyword evidence="5 6" id="KW-0413">Isomerase</keyword>
<dbReference type="PANTHER" id="PTHR21139">
    <property type="entry name" value="TRIOSEPHOSPHATE ISOMERASE"/>
    <property type="match status" value="1"/>
</dbReference>
<feature type="binding site" evidence="6">
    <location>
        <position position="190"/>
    </location>
    <ligand>
        <name>substrate</name>
    </ligand>
</feature>
<dbReference type="PROSITE" id="PS00171">
    <property type="entry name" value="TIM_1"/>
    <property type="match status" value="1"/>
</dbReference>
<keyword evidence="2 6" id="KW-0312">Gluconeogenesis</keyword>
<name>A0ABZ0QQM0_9FIRM</name>
<evidence type="ECO:0000313" key="9">
    <source>
        <dbReference type="Proteomes" id="UP001304683"/>
    </source>
</evidence>
<dbReference type="GO" id="GO:0004807">
    <property type="term" value="F:triose-phosphate isomerase activity"/>
    <property type="evidence" value="ECO:0007669"/>
    <property type="project" value="UniProtKB-EC"/>
</dbReference>
<sequence>MTSPARVAPAAGRRPLFAGNWKMHTLPAEAARLAAAVREGLEGPAGPVPAGAAEVVLCPPFTSLATAAEALAGSGIALGAQDVAWGDFGAFTGEVSAPMLRALGCRYVIVGHSERRRLLGEDDALVQRKLLAALAGGLVPILCVGEDAAQRQEGRTAAVVLGQAAYALAGLEPEEAARVVIAYEPVWAIGSGQPATPADAQAVAAAIRRLVERLHGPATAAAVRILYGGSVKPDNIGGFMAQPDIDGALVGGASLDGTAFARLVREGMAARAAAGGPAAGAERP</sequence>